<dbReference type="AlphaFoldDB" id="I1CIC8"/>
<organism evidence="1 2">
    <name type="scientific">Rhizopus delemar (strain RA 99-880 / ATCC MYA-4621 / FGSC 9543 / NRRL 43880)</name>
    <name type="common">Mucormycosis agent</name>
    <name type="synonym">Rhizopus arrhizus var. delemar</name>
    <dbReference type="NCBI Taxonomy" id="246409"/>
    <lineage>
        <taxon>Eukaryota</taxon>
        <taxon>Fungi</taxon>
        <taxon>Fungi incertae sedis</taxon>
        <taxon>Mucoromycota</taxon>
        <taxon>Mucoromycotina</taxon>
        <taxon>Mucoromycetes</taxon>
        <taxon>Mucorales</taxon>
        <taxon>Mucorineae</taxon>
        <taxon>Rhizopodaceae</taxon>
        <taxon>Rhizopus</taxon>
    </lineage>
</organism>
<evidence type="ECO:0000313" key="1">
    <source>
        <dbReference type="EMBL" id="EIE88208.1"/>
    </source>
</evidence>
<proteinExistence type="predicted"/>
<dbReference type="GeneID" id="93619884"/>
<dbReference type="VEuPathDB" id="FungiDB:RO3G_12919"/>
<protein>
    <submittedName>
        <fullName evidence="1">Uncharacterized protein</fullName>
    </submittedName>
</protein>
<accession>I1CIC8</accession>
<gene>
    <name evidence="1" type="ORF">RO3G_12919</name>
</gene>
<dbReference type="OrthoDB" id="2238225at2759"/>
<name>I1CIC8_RHIO9</name>
<keyword evidence="2" id="KW-1185">Reference proteome</keyword>
<evidence type="ECO:0000313" key="2">
    <source>
        <dbReference type="Proteomes" id="UP000009138"/>
    </source>
</evidence>
<reference evidence="1 2" key="1">
    <citation type="journal article" date="2009" name="PLoS Genet.">
        <title>Genomic analysis of the basal lineage fungus Rhizopus oryzae reveals a whole-genome duplication.</title>
        <authorList>
            <person name="Ma L.-J."/>
            <person name="Ibrahim A.S."/>
            <person name="Skory C."/>
            <person name="Grabherr M.G."/>
            <person name="Burger G."/>
            <person name="Butler M."/>
            <person name="Elias M."/>
            <person name="Idnurm A."/>
            <person name="Lang B.F."/>
            <person name="Sone T."/>
            <person name="Abe A."/>
            <person name="Calvo S.E."/>
            <person name="Corrochano L.M."/>
            <person name="Engels R."/>
            <person name="Fu J."/>
            <person name="Hansberg W."/>
            <person name="Kim J.-M."/>
            <person name="Kodira C.D."/>
            <person name="Koehrsen M.J."/>
            <person name="Liu B."/>
            <person name="Miranda-Saavedra D."/>
            <person name="O'Leary S."/>
            <person name="Ortiz-Castellanos L."/>
            <person name="Poulter R."/>
            <person name="Rodriguez-Romero J."/>
            <person name="Ruiz-Herrera J."/>
            <person name="Shen Y.-Q."/>
            <person name="Zeng Q."/>
            <person name="Galagan J."/>
            <person name="Birren B.W."/>
            <person name="Cuomo C.A."/>
            <person name="Wickes B.L."/>
        </authorList>
    </citation>
    <scope>NUCLEOTIDE SEQUENCE [LARGE SCALE GENOMIC DNA]</scope>
    <source>
        <strain evidence="2">RA 99-880 / ATCC MYA-4621 / FGSC 9543 / NRRL 43880</strain>
    </source>
</reference>
<dbReference type="EMBL" id="CH476742">
    <property type="protein sequence ID" value="EIE88208.1"/>
    <property type="molecule type" value="Genomic_DNA"/>
</dbReference>
<dbReference type="RefSeq" id="XP_067523604.1">
    <property type="nucleotide sequence ID" value="XM_067667503.1"/>
</dbReference>
<dbReference type="eggNOG" id="ENOG502RAQY">
    <property type="taxonomic scope" value="Eukaryota"/>
</dbReference>
<sequence>MLQLKIPSPPISHITLYTNTTSVSRFFTCDVGEASSQIQQFLSCIINFNGLSLLVTSFDVFYHNHKYHDDCAHSLNRIDRVATTKVLIFAGYYELLVVGGYIHRHGSITPFLESSMDKFKLDEDITTCIKEFYCARFFTKGFYPISHVDLMRHASQNFKKLNNHHFNSVVLHLISSSKAIKHDGLEAFWSFVIRLPFFKTKMIAASTTPTNFAEKSDVLKKIKDDSPIEFLIHIPGSVQIKAPCFFLSLYDETVAKDIALKIMTSAKKDL</sequence>
<dbReference type="Proteomes" id="UP000009138">
    <property type="component" value="Unassembled WGS sequence"/>
</dbReference>
<dbReference type="OMA" id="TESHIPC"/>
<dbReference type="InParanoid" id="I1CIC8"/>